<dbReference type="EMBL" id="BSYO01000034">
    <property type="protein sequence ID" value="GMH28312.1"/>
    <property type="molecule type" value="Genomic_DNA"/>
</dbReference>
<dbReference type="AlphaFoldDB" id="A0AAD3TF95"/>
<organism evidence="1 2">
    <name type="scientific">Nepenthes gracilis</name>
    <name type="common">Slender pitcher plant</name>
    <dbReference type="NCBI Taxonomy" id="150966"/>
    <lineage>
        <taxon>Eukaryota</taxon>
        <taxon>Viridiplantae</taxon>
        <taxon>Streptophyta</taxon>
        <taxon>Embryophyta</taxon>
        <taxon>Tracheophyta</taxon>
        <taxon>Spermatophyta</taxon>
        <taxon>Magnoliopsida</taxon>
        <taxon>eudicotyledons</taxon>
        <taxon>Gunneridae</taxon>
        <taxon>Pentapetalae</taxon>
        <taxon>Caryophyllales</taxon>
        <taxon>Nepenthaceae</taxon>
        <taxon>Nepenthes</taxon>
    </lineage>
</organism>
<comment type="caution">
    <text evidence="1">The sequence shown here is derived from an EMBL/GenBank/DDBJ whole genome shotgun (WGS) entry which is preliminary data.</text>
</comment>
<proteinExistence type="predicted"/>
<name>A0AAD3TF95_NEPGR</name>
<keyword evidence="2" id="KW-1185">Reference proteome</keyword>
<protein>
    <submittedName>
        <fullName evidence="1">Uncharacterized protein</fullName>
    </submittedName>
</protein>
<sequence>MVNSILPVVAKEPSLLVGSDILAQATDNWGRTISSGNEFAVGIPRLDVSPESSSADMQKLEASEAVSMVQLAYRHAADSKLECQVDLAELNCPVSSILLDLSKEGIVVDGHTVDIASSGDLVLPLNAGRVGVEHLGTPDQALIGSSYHGVVVDHYGGDPGSCSSIGMLMRNIDELRKQLGASRARVLEVSYNPGQFLLEGSGSEWSCSELPGLLVISDGLLQYDTLASALISEEHLVVDVEISGNRGAVIETPSPIPADGMSPSSEGGGPPSFFKKSKRHAVYAAAETDDAAAVVNSGQLVVSCRSEIRLVATYCNLSVNRLRNCLWMRAADFEYSNAVLLPCPADVYAAADAAAAFVNSGQCIIYCRSVAGWCILFSAGGCVLSRPVLESADLGLAVNWHNAAGSQMVVITRQQVLYRSDEAAGDAGGGS</sequence>
<evidence type="ECO:0000313" key="1">
    <source>
        <dbReference type="EMBL" id="GMH28312.1"/>
    </source>
</evidence>
<reference evidence="1" key="1">
    <citation type="submission" date="2023-05" db="EMBL/GenBank/DDBJ databases">
        <title>Nepenthes gracilis genome sequencing.</title>
        <authorList>
            <person name="Fukushima K."/>
        </authorList>
    </citation>
    <scope>NUCLEOTIDE SEQUENCE</scope>
    <source>
        <strain evidence="1">SING2019-196</strain>
    </source>
</reference>
<gene>
    <name evidence="1" type="ORF">Nepgr_030155</name>
</gene>
<accession>A0AAD3TF95</accession>
<evidence type="ECO:0000313" key="2">
    <source>
        <dbReference type="Proteomes" id="UP001279734"/>
    </source>
</evidence>
<dbReference type="Proteomes" id="UP001279734">
    <property type="component" value="Unassembled WGS sequence"/>
</dbReference>